<dbReference type="EMBL" id="JAUTAL010000001">
    <property type="protein sequence ID" value="MDQ1096781.1"/>
    <property type="molecule type" value="Genomic_DNA"/>
</dbReference>
<protein>
    <submittedName>
        <fullName evidence="1">Ligand-binding SRPBCC domain-containing protein</fullName>
    </submittedName>
</protein>
<dbReference type="Gene3D" id="3.30.530.20">
    <property type="match status" value="1"/>
</dbReference>
<dbReference type="SUPFAM" id="SSF55961">
    <property type="entry name" value="Bet v1-like"/>
    <property type="match status" value="1"/>
</dbReference>
<proteinExistence type="predicted"/>
<evidence type="ECO:0000313" key="2">
    <source>
        <dbReference type="Proteomes" id="UP001225072"/>
    </source>
</evidence>
<comment type="caution">
    <text evidence="1">The sequence shown here is derived from an EMBL/GenBank/DDBJ whole genome shotgun (WGS) entry which is preliminary data.</text>
</comment>
<organism evidence="1 2">
    <name type="scientific">Chryseobacterium camelliae</name>
    <dbReference type="NCBI Taxonomy" id="1265445"/>
    <lineage>
        <taxon>Bacteria</taxon>
        <taxon>Pseudomonadati</taxon>
        <taxon>Bacteroidota</taxon>
        <taxon>Flavobacteriia</taxon>
        <taxon>Flavobacteriales</taxon>
        <taxon>Weeksellaceae</taxon>
        <taxon>Chryseobacterium group</taxon>
        <taxon>Chryseobacterium</taxon>
    </lineage>
</organism>
<evidence type="ECO:0000313" key="1">
    <source>
        <dbReference type="EMBL" id="MDQ1096781.1"/>
    </source>
</evidence>
<name>A0ABU0TIZ1_9FLAO</name>
<keyword evidence="2" id="KW-1185">Reference proteome</keyword>
<dbReference type="CDD" id="cd07820">
    <property type="entry name" value="SRPBCC_3"/>
    <property type="match status" value="1"/>
</dbReference>
<sequence length="156" mass="17896">MPAIILKTKINADILTVFDLARNVDVHRNSMSDTEEIAIAGRTTGLIETGETVTWKARHLGIQQTLTSKIISMDRPYEFTDIMIQGVFRSMHHQHIFRSEGKATVMTDIFDFESPFGIIGKAFNALYLTRYMRNILLERNRHLKQFAESILKTHEG</sequence>
<gene>
    <name evidence="1" type="ORF">QE404_001928</name>
</gene>
<accession>A0ABU0TIZ1</accession>
<dbReference type="RefSeq" id="WP_307449745.1">
    <property type="nucleotide sequence ID" value="NZ_JAUTAL010000001.1"/>
</dbReference>
<dbReference type="InterPro" id="IPR023393">
    <property type="entry name" value="START-like_dom_sf"/>
</dbReference>
<dbReference type="Proteomes" id="UP001225072">
    <property type="component" value="Unassembled WGS sequence"/>
</dbReference>
<reference evidence="1 2" key="1">
    <citation type="submission" date="2023-07" db="EMBL/GenBank/DDBJ databases">
        <title>Functional and genomic diversity of the sorghum phyllosphere microbiome.</title>
        <authorList>
            <person name="Shade A."/>
        </authorList>
    </citation>
    <scope>NUCLEOTIDE SEQUENCE [LARGE SCALE GENOMIC DNA]</scope>
    <source>
        <strain evidence="1 2">SORGH_AS_1064</strain>
    </source>
</reference>